<accession>A0A7M7H512</accession>
<sequence>MFASGILGIVRSCNNKSPTINRCRTTYRNSQEHGINIFDKSHTERLKYKYKDKFFEQELQNPITKSDKEMLRDFLHDGKKIRKPSDLEDVDEIVK</sequence>
<dbReference type="RefSeq" id="XP_008208614.1">
    <property type="nucleotide sequence ID" value="XM_008210392.4"/>
</dbReference>
<dbReference type="EnsemblMetazoa" id="XM_008210392">
    <property type="protein sequence ID" value="XP_008208614"/>
    <property type="gene ID" value="LOC103316502"/>
</dbReference>
<protein>
    <submittedName>
        <fullName evidence="1">Uncharacterized protein</fullName>
    </submittedName>
</protein>
<proteinExistence type="predicted"/>
<keyword evidence="2" id="KW-1185">Reference proteome</keyword>
<reference evidence="1" key="1">
    <citation type="submission" date="2021-01" db="UniProtKB">
        <authorList>
            <consortium name="EnsemblMetazoa"/>
        </authorList>
    </citation>
    <scope>IDENTIFICATION</scope>
</reference>
<dbReference type="Proteomes" id="UP000002358">
    <property type="component" value="Chromosome 4"/>
</dbReference>
<name>A0A7M7H512_NASVI</name>
<dbReference type="AlphaFoldDB" id="A0A7M7H512"/>
<dbReference type="GeneID" id="103316502"/>
<evidence type="ECO:0000313" key="2">
    <source>
        <dbReference type="Proteomes" id="UP000002358"/>
    </source>
</evidence>
<organism evidence="1 2">
    <name type="scientific">Nasonia vitripennis</name>
    <name type="common">Parasitic wasp</name>
    <dbReference type="NCBI Taxonomy" id="7425"/>
    <lineage>
        <taxon>Eukaryota</taxon>
        <taxon>Metazoa</taxon>
        <taxon>Ecdysozoa</taxon>
        <taxon>Arthropoda</taxon>
        <taxon>Hexapoda</taxon>
        <taxon>Insecta</taxon>
        <taxon>Pterygota</taxon>
        <taxon>Neoptera</taxon>
        <taxon>Endopterygota</taxon>
        <taxon>Hymenoptera</taxon>
        <taxon>Apocrita</taxon>
        <taxon>Proctotrupomorpha</taxon>
        <taxon>Chalcidoidea</taxon>
        <taxon>Pteromalidae</taxon>
        <taxon>Pteromalinae</taxon>
        <taxon>Nasonia</taxon>
    </lineage>
</organism>
<evidence type="ECO:0000313" key="1">
    <source>
        <dbReference type="EnsemblMetazoa" id="XP_008208614"/>
    </source>
</evidence>